<feature type="transmembrane region" description="Helical" evidence="1">
    <location>
        <begin position="431"/>
        <end position="448"/>
    </location>
</feature>
<feature type="transmembrane region" description="Helical" evidence="1">
    <location>
        <begin position="6"/>
        <end position="24"/>
    </location>
</feature>
<protein>
    <recommendedName>
        <fullName evidence="4">Aerotolerance regulator N-terminal domain-containing protein</fullName>
    </recommendedName>
</protein>
<accession>A0A101I2A5</accession>
<name>A0A101I2A5_UNCT6</name>
<feature type="transmembrane region" description="Helical" evidence="1">
    <location>
        <begin position="54"/>
        <end position="75"/>
    </location>
</feature>
<keyword evidence="1" id="KW-0472">Membrane</keyword>
<dbReference type="Proteomes" id="UP000053467">
    <property type="component" value="Unassembled WGS sequence"/>
</dbReference>
<keyword evidence="1" id="KW-0812">Transmembrane</keyword>
<sequence length="449" mass="52822">MFFYRDFNLILFFLLPIFLLILFFSKKFKKVKFYPYIDLFEESEKSTLKKGSTLILKILKIIFFVLSFSFLTLFLSKPYIGSKNVEYLFIFIDNTPLLNLKSEKLDSMIFEYKKEFNYDNIVIYDNKGRIEYPFKKEKVFSGELLEKDEVVRNFVSLINRINSPSMKKVFISDRNYDRFRDDFDFVKVENDFDILIVDILPELKIFSKDEKVALLKTDGKEVKIFLKRGINFFSPDFDSLSFIKVLTDSISFPKTVYIKNKRIKDLVGEKILQIALKTLGYEVTDGEISISSNDAIKKGIVFFKDYKMVHHNKRKIIFKDANLKEVLKNGFESLNYKKLSDIPGEPLILDDGGNKLLSYSKDKFYISLPLDTNLSNFVLTPGFLPLLDYLLNRLSKGDLDYDKNILEYREEILTKGKSFLSEEKPLKFKDISKVFFILFLIFTFLFILI</sequence>
<evidence type="ECO:0000313" key="3">
    <source>
        <dbReference type="Proteomes" id="UP000053467"/>
    </source>
</evidence>
<dbReference type="AlphaFoldDB" id="A0A101I2A5"/>
<evidence type="ECO:0008006" key="4">
    <source>
        <dbReference type="Google" id="ProtNLM"/>
    </source>
</evidence>
<organism evidence="2 3">
    <name type="scientific">candidate division TA06 bacterium 34_109</name>
    <dbReference type="NCBI Taxonomy" id="1635277"/>
    <lineage>
        <taxon>Bacteria</taxon>
        <taxon>Bacteria division TA06</taxon>
    </lineage>
</organism>
<reference evidence="3" key="1">
    <citation type="journal article" date="2015" name="MBio">
        <title>Genome-Resolved Metagenomic Analysis Reveals Roles for Candidate Phyla and Other Microbial Community Members in Biogeochemical Transformations in Oil Reservoirs.</title>
        <authorList>
            <person name="Hu P."/>
            <person name="Tom L."/>
            <person name="Singh A."/>
            <person name="Thomas B.C."/>
            <person name="Baker B.J."/>
            <person name="Piceno Y.M."/>
            <person name="Andersen G.L."/>
            <person name="Banfield J.F."/>
        </authorList>
    </citation>
    <scope>NUCLEOTIDE SEQUENCE [LARGE SCALE GENOMIC DNA]</scope>
</reference>
<evidence type="ECO:0000313" key="2">
    <source>
        <dbReference type="EMBL" id="KUK87711.1"/>
    </source>
</evidence>
<keyword evidence="1" id="KW-1133">Transmembrane helix</keyword>
<evidence type="ECO:0000256" key="1">
    <source>
        <dbReference type="SAM" id="Phobius"/>
    </source>
</evidence>
<dbReference type="EMBL" id="LGGX01000003">
    <property type="protein sequence ID" value="KUK87711.1"/>
    <property type="molecule type" value="Genomic_DNA"/>
</dbReference>
<gene>
    <name evidence="2" type="ORF">XE03_0602</name>
</gene>
<proteinExistence type="predicted"/>
<comment type="caution">
    <text evidence="2">The sequence shown here is derived from an EMBL/GenBank/DDBJ whole genome shotgun (WGS) entry which is preliminary data.</text>
</comment>